<protein>
    <recommendedName>
        <fullName evidence="6">FAD-binding domain-containing protein</fullName>
    </recommendedName>
</protein>
<reference evidence="7 8" key="1">
    <citation type="submission" date="2024-02" db="EMBL/GenBank/DDBJ databases">
        <title>De novo assembly and annotation of 12 fungi associated with fruit tree decline syndrome in Ontario, Canada.</title>
        <authorList>
            <person name="Sulman M."/>
            <person name="Ellouze W."/>
            <person name="Ilyukhin E."/>
        </authorList>
    </citation>
    <scope>NUCLEOTIDE SEQUENCE [LARGE SCALE GENOMIC DNA]</scope>
    <source>
        <strain evidence="7 8">M169</strain>
    </source>
</reference>
<comment type="caution">
    <text evidence="7">The sequence shown here is derived from an EMBL/GenBank/DDBJ whole genome shotgun (WGS) entry which is preliminary data.</text>
</comment>
<evidence type="ECO:0000313" key="7">
    <source>
        <dbReference type="EMBL" id="KAK7732366.1"/>
    </source>
</evidence>
<evidence type="ECO:0000256" key="1">
    <source>
        <dbReference type="ARBA" id="ARBA00001974"/>
    </source>
</evidence>
<evidence type="ECO:0000256" key="4">
    <source>
        <dbReference type="ARBA" id="ARBA00022827"/>
    </source>
</evidence>
<proteinExistence type="inferred from homology"/>
<evidence type="ECO:0000256" key="5">
    <source>
        <dbReference type="ARBA" id="ARBA00023002"/>
    </source>
</evidence>
<comment type="similarity">
    <text evidence="2">Belongs to the paxM FAD-dependent monooxygenase family.</text>
</comment>
<dbReference type="Gene3D" id="3.50.50.60">
    <property type="entry name" value="FAD/NAD(P)-binding domain"/>
    <property type="match status" value="1"/>
</dbReference>
<keyword evidence="8" id="KW-1185">Reference proteome</keyword>
<evidence type="ECO:0000256" key="3">
    <source>
        <dbReference type="ARBA" id="ARBA00022630"/>
    </source>
</evidence>
<evidence type="ECO:0000259" key="6">
    <source>
        <dbReference type="Pfam" id="PF01494"/>
    </source>
</evidence>
<keyword evidence="3" id="KW-0285">Flavoprotein</keyword>
<dbReference type="SUPFAM" id="SSF51905">
    <property type="entry name" value="FAD/NAD(P)-binding domain"/>
    <property type="match status" value="1"/>
</dbReference>
<evidence type="ECO:0000313" key="8">
    <source>
        <dbReference type="Proteomes" id="UP001430848"/>
    </source>
</evidence>
<dbReference type="InterPro" id="IPR036188">
    <property type="entry name" value="FAD/NAD-bd_sf"/>
</dbReference>
<name>A0ABR1PCA9_DIAER</name>
<dbReference type="InterPro" id="IPR002938">
    <property type="entry name" value="FAD-bd"/>
</dbReference>
<accession>A0ABR1PCA9</accession>
<dbReference type="Pfam" id="PF01494">
    <property type="entry name" value="FAD_binding_3"/>
    <property type="match status" value="1"/>
</dbReference>
<dbReference type="PANTHER" id="PTHR47356">
    <property type="entry name" value="FAD-DEPENDENT MONOOXYGENASE ASQG-RELATED"/>
    <property type="match status" value="1"/>
</dbReference>
<dbReference type="Proteomes" id="UP001430848">
    <property type="component" value="Unassembled WGS sequence"/>
</dbReference>
<evidence type="ECO:0000256" key="2">
    <source>
        <dbReference type="ARBA" id="ARBA00007992"/>
    </source>
</evidence>
<dbReference type="PANTHER" id="PTHR47356:SF2">
    <property type="entry name" value="FAD-BINDING DOMAIN-CONTAINING PROTEIN-RELATED"/>
    <property type="match status" value="1"/>
</dbReference>
<dbReference type="InterPro" id="IPR050562">
    <property type="entry name" value="FAD_mOase_fung"/>
</dbReference>
<sequence>MSEELKVIIVGGSIAGLTLAHCLERLGISFEVLERNEDISPQLGASIGILPNGARILAQLGLFEAIEKEVEPMKTSRISYSDGFAFQSDFPASWLQTFGFPAAFLERQKFLAMLYSTLQHKDRVHTGQPVVSIRHEKSHAMVRTAAGQEYKAHLVVGADGVHSTVRSEMWKHAAKLGSSAVDNTTSFSALKLEYACIYGISKQVPNIEAGVWYNLLDKQITIHLIGVKAGKVFWFLIVKQEAKLRHGRLTTEDARRICENLQSRRISPTLTFGDLWKGCYIFKMTPLEEGWFSLWHAGRLVITGDAVRKMAPSIGQGANMAIEDAAVLANALWRVGLDETKLETEELDRRLADALQYYSTSERISRTKTMCARSEFLVRLQAHDGWLKAILARYVIPLLGDVPASLSAQAIRAGPLLEFVDVPSRSRQQTRGWIGGPSWLTEKRLLISAFLACLAAALPLLKLAIPQQASLS</sequence>
<keyword evidence="5" id="KW-0560">Oxidoreductase</keyword>
<keyword evidence="4" id="KW-0274">FAD</keyword>
<feature type="domain" description="FAD-binding" evidence="6">
    <location>
        <begin position="5"/>
        <end position="335"/>
    </location>
</feature>
<dbReference type="PRINTS" id="PR00420">
    <property type="entry name" value="RNGMNOXGNASE"/>
</dbReference>
<gene>
    <name evidence="7" type="ORF">SLS63_005044</name>
</gene>
<organism evidence="7 8">
    <name type="scientific">Diaporthe eres</name>
    <name type="common">Phomopsis oblonga</name>
    <dbReference type="NCBI Taxonomy" id="83184"/>
    <lineage>
        <taxon>Eukaryota</taxon>
        <taxon>Fungi</taxon>
        <taxon>Dikarya</taxon>
        <taxon>Ascomycota</taxon>
        <taxon>Pezizomycotina</taxon>
        <taxon>Sordariomycetes</taxon>
        <taxon>Sordariomycetidae</taxon>
        <taxon>Diaporthales</taxon>
        <taxon>Diaporthaceae</taxon>
        <taxon>Diaporthe</taxon>
        <taxon>Diaporthe eres species complex</taxon>
    </lineage>
</organism>
<comment type="cofactor">
    <cofactor evidence="1">
        <name>FAD</name>
        <dbReference type="ChEBI" id="CHEBI:57692"/>
    </cofactor>
</comment>
<dbReference type="EMBL" id="JAKNSF020000020">
    <property type="protein sequence ID" value="KAK7732366.1"/>
    <property type="molecule type" value="Genomic_DNA"/>
</dbReference>